<dbReference type="EMBL" id="CAJVCH010569209">
    <property type="protein sequence ID" value="CAG7833234.1"/>
    <property type="molecule type" value="Genomic_DNA"/>
</dbReference>
<evidence type="ECO:0000256" key="3">
    <source>
        <dbReference type="PIRNR" id="PIRNR036492"/>
    </source>
</evidence>
<feature type="active site" evidence="4">
    <location>
        <position position="185"/>
    </location>
</feature>
<organism evidence="8 9">
    <name type="scientific">Allacma fusca</name>
    <dbReference type="NCBI Taxonomy" id="39272"/>
    <lineage>
        <taxon>Eukaryota</taxon>
        <taxon>Metazoa</taxon>
        <taxon>Ecdysozoa</taxon>
        <taxon>Arthropoda</taxon>
        <taxon>Hexapoda</taxon>
        <taxon>Collembola</taxon>
        <taxon>Symphypleona</taxon>
        <taxon>Sminthuridae</taxon>
        <taxon>Allacma</taxon>
    </lineage>
</organism>
<keyword evidence="2 3" id="KW-0560">Oxidoreductase</keyword>
<evidence type="ECO:0000313" key="8">
    <source>
        <dbReference type="EMBL" id="CAG7833234.1"/>
    </source>
</evidence>
<name>A0A8J2PUD3_9HEXA</name>
<dbReference type="PROSITE" id="PS00687">
    <property type="entry name" value="ALDEHYDE_DEHYDR_GLU"/>
    <property type="match status" value="1"/>
</dbReference>
<evidence type="ECO:0000256" key="4">
    <source>
        <dbReference type="PROSITE-ProRule" id="PRU10007"/>
    </source>
</evidence>
<sequence>MEVNNQMYSDSGFPALNSYTKILQVTRDAFGTGRTKKLSFRERQLKNLLRLFEENGEKVLQALFKDLRKSRTEATVFELEVCKAEIKHMIKNLRKYSADDKLPFNWLAILERSYIQVSSESARTLAQLLPQYIDPECYPVILADAEQTKSLLENKFDYIFYTGSSSVGSSILQSAVPYLTPVTLELGGKSPCYIDDNVDFRKVASRIMWGKLTNMGQTCISPDYLLCSERAQRAFITTLGPILKDWYGIGSLQKKPVLARIINHRHFLRLKRLLETTRGSIVFGGQADEHDLWIEPTIVTNVKADDPLLEEEIFGPILPIVTVNSADEAINFILSKPKPLTLYAFSTNNKTIEKIVSSTSSGGCCINDVLLQNGLRGLPFGGVGASGMGCYHGKFSFDTFSHKRGILVRGLSYASEKLGEVRYPPPSKGKLALVNFVLHCYETFDVKYTLKGTFTHFLALILGAAILILLLYLGYNPIERNCEAPALQYPKSSINLPLKLLEAINPDQFIRTE</sequence>
<feature type="domain" description="Aldehyde dehydrogenase" evidence="7">
    <location>
        <begin position="135"/>
        <end position="402"/>
    </location>
</feature>
<dbReference type="GO" id="GO:0005737">
    <property type="term" value="C:cytoplasm"/>
    <property type="evidence" value="ECO:0007669"/>
    <property type="project" value="TreeGrafter"/>
</dbReference>
<reference evidence="8" key="1">
    <citation type="submission" date="2021-06" db="EMBL/GenBank/DDBJ databases">
        <authorList>
            <person name="Hodson N. C."/>
            <person name="Mongue J. A."/>
            <person name="Jaron S. K."/>
        </authorList>
    </citation>
    <scope>NUCLEOTIDE SEQUENCE</scope>
</reference>
<keyword evidence="6" id="KW-0472">Membrane</keyword>
<dbReference type="FunFam" id="3.40.309.10:FF:000003">
    <property type="entry name" value="Aldehyde dehydrogenase"/>
    <property type="match status" value="1"/>
</dbReference>
<evidence type="ECO:0000256" key="1">
    <source>
        <dbReference type="ARBA" id="ARBA00009986"/>
    </source>
</evidence>
<dbReference type="InterPro" id="IPR015590">
    <property type="entry name" value="Aldehyde_DH_dom"/>
</dbReference>
<comment type="caution">
    <text evidence="8">The sequence shown here is derived from an EMBL/GenBank/DDBJ whole genome shotgun (WGS) entry which is preliminary data.</text>
</comment>
<accession>A0A8J2PUD3</accession>
<protein>
    <recommendedName>
        <fullName evidence="3">Aldehyde dehydrogenase</fullName>
    </recommendedName>
</protein>
<proteinExistence type="inferred from homology"/>
<dbReference type="InterPro" id="IPR012394">
    <property type="entry name" value="Aldehyde_DH_NAD(P)"/>
</dbReference>
<dbReference type="OrthoDB" id="440325at2759"/>
<keyword evidence="6" id="KW-0812">Transmembrane</keyword>
<evidence type="ECO:0000256" key="5">
    <source>
        <dbReference type="RuleBase" id="RU003345"/>
    </source>
</evidence>
<evidence type="ECO:0000313" key="9">
    <source>
        <dbReference type="Proteomes" id="UP000708208"/>
    </source>
</evidence>
<dbReference type="InterPro" id="IPR029510">
    <property type="entry name" value="Ald_DH_CS_GLU"/>
</dbReference>
<dbReference type="Proteomes" id="UP000708208">
    <property type="component" value="Unassembled WGS sequence"/>
</dbReference>
<dbReference type="AlphaFoldDB" id="A0A8J2PUD3"/>
<evidence type="ECO:0000259" key="7">
    <source>
        <dbReference type="Pfam" id="PF00171"/>
    </source>
</evidence>
<dbReference type="GO" id="GO:0004029">
    <property type="term" value="F:aldehyde dehydrogenase (NAD+) activity"/>
    <property type="evidence" value="ECO:0007669"/>
    <property type="project" value="TreeGrafter"/>
</dbReference>
<dbReference type="PIRSF" id="PIRSF036492">
    <property type="entry name" value="ALDH"/>
    <property type="match status" value="1"/>
</dbReference>
<evidence type="ECO:0000256" key="2">
    <source>
        <dbReference type="ARBA" id="ARBA00023002"/>
    </source>
</evidence>
<dbReference type="PANTHER" id="PTHR43570">
    <property type="entry name" value="ALDEHYDE DEHYDROGENASE"/>
    <property type="match status" value="1"/>
</dbReference>
<keyword evidence="6" id="KW-1133">Transmembrane helix</keyword>
<comment type="similarity">
    <text evidence="1 3 5">Belongs to the aldehyde dehydrogenase family.</text>
</comment>
<dbReference type="PANTHER" id="PTHR43570:SF16">
    <property type="entry name" value="ALDEHYDE DEHYDROGENASE TYPE III, ISOFORM Q"/>
    <property type="match status" value="1"/>
</dbReference>
<dbReference type="GO" id="GO:0006081">
    <property type="term" value="P:aldehyde metabolic process"/>
    <property type="evidence" value="ECO:0007669"/>
    <property type="project" value="InterPro"/>
</dbReference>
<dbReference type="Pfam" id="PF00171">
    <property type="entry name" value="Aldedh"/>
    <property type="match status" value="1"/>
</dbReference>
<gene>
    <name evidence="8" type="ORF">AFUS01_LOCUS42874</name>
</gene>
<feature type="transmembrane region" description="Helical" evidence="6">
    <location>
        <begin position="454"/>
        <end position="475"/>
    </location>
</feature>
<keyword evidence="9" id="KW-1185">Reference proteome</keyword>
<evidence type="ECO:0000256" key="6">
    <source>
        <dbReference type="SAM" id="Phobius"/>
    </source>
</evidence>